<feature type="region of interest" description="Disordered" evidence="12">
    <location>
        <begin position="261"/>
        <end position="282"/>
    </location>
</feature>
<keyword evidence="5 13" id="KW-0812">Transmembrane</keyword>
<name>A0A6A2YFE4_HIBSY</name>
<evidence type="ECO:0000256" key="13">
    <source>
        <dbReference type="SAM" id="Phobius"/>
    </source>
</evidence>
<feature type="region of interest" description="Disordered" evidence="12">
    <location>
        <begin position="48"/>
        <end position="114"/>
    </location>
</feature>
<dbReference type="SMART" id="SM00369">
    <property type="entry name" value="LRR_TYP"/>
    <property type="match status" value="9"/>
</dbReference>
<keyword evidence="9 13" id="KW-0472">Membrane</keyword>
<evidence type="ECO:0000256" key="4">
    <source>
        <dbReference type="ARBA" id="ARBA00022614"/>
    </source>
</evidence>
<keyword evidence="8 13" id="KW-1133">Transmembrane helix</keyword>
<reference evidence="14" key="1">
    <citation type="submission" date="2019-09" db="EMBL/GenBank/DDBJ databases">
        <title>Draft genome information of white flower Hibiscus syriacus.</title>
        <authorList>
            <person name="Kim Y.-M."/>
        </authorList>
    </citation>
    <scope>NUCLEOTIDE SEQUENCE [LARGE SCALE GENOMIC DNA]</scope>
    <source>
        <strain evidence="14">YM2019G1</strain>
    </source>
</reference>
<keyword evidence="11" id="KW-0325">Glycoprotein</keyword>
<comment type="caution">
    <text evidence="14">The sequence shown here is derived from an EMBL/GenBank/DDBJ whole genome shotgun (WGS) entry which is preliminary data.</text>
</comment>
<dbReference type="SUPFAM" id="SSF52058">
    <property type="entry name" value="L domain-like"/>
    <property type="match status" value="2"/>
</dbReference>
<evidence type="ECO:0000256" key="11">
    <source>
        <dbReference type="ARBA" id="ARBA00023180"/>
    </source>
</evidence>
<feature type="transmembrane region" description="Helical" evidence="13">
    <location>
        <begin position="1285"/>
        <end position="1308"/>
    </location>
</feature>
<evidence type="ECO:0000256" key="5">
    <source>
        <dbReference type="ARBA" id="ARBA00022692"/>
    </source>
</evidence>
<dbReference type="PANTHER" id="PTHR48061:SF46">
    <property type="entry name" value="LEUCINE-RICH REPEAT-CONTAINING N-TERMINAL PLANT-TYPE DOMAIN-CONTAINING PROTEIN"/>
    <property type="match status" value="1"/>
</dbReference>
<keyword evidence="6" id="KW-0732">Signal</keyword>
<dbReference type="GO" id="GO:0005886">
    <property type="term" value="C:plasma membrane"/>
    <property type="evidence" value="ECO:0007669"/>
    <property type="project" value="UniProtKB-SubCell"/>
</dbReference>
<evidence type="ECO:0000313" key="14">
    <source>
        <dbReference type="EMBL" id="KAE8673587.1"/>
    </source>
</evidence>
<dbReference type="Pfam" id="PF00560">
    <property type="entry name" value="LRR_1"/>
    <property type="match status" value="2"/>
</dbReference>
<feature type="compositionally biased region" description="Basic and acidic residues" evidence="12">
    <location>
        <begin position="78"/>
        <end position="92"/>
    </location>
</feature>
<evidence type="ECO:0000256" key="7">
    <source>
        <dbReference type="ARBA" id="ARBA00022737"/>
    </source>
</evidence>
<feature type="region of interest" description="Disordered" evidence="12">
    <location>
        <begin position="139"/>
        <end position="168"/>
    </location>
</feature>
<keyword evidence="10 14" id="KW-0675">Receptor</keyword>
<dbReference type="PRINTS" id="PR00019">
    <property type="entry name" value="LEURICHRPT"/>
</dbReference>
<evidence type="ECO:0000256" key="2">
    <source>
        <dbReference type="ARBA" id="ARBA00009592"/>
    </source>
</evidence>
<evidence type="ECO:0000256" key="12">
    <source>
        <dbReference type="SAM" id="MobiDB-lite"/>
    </source>
</evidence>
<evidence type="ECO:0000256" key="6">
    <source>
        <dbReference type="ARBA" id="ARBA00022729"/>
    </source>
</evidence>
<dbReference type="SUPFAM" id="SSF52047">
    <property type="entry name" value="RNI-like"/>
    <property type="match status" value="1"/>
</dbReference>
<dbReference type="InterPro" id="IPR003591">
    <property type="entry name" value="Leu-rich_rpt_typical-subtyp"/>
</dbReference>
<evidence type="ECO:0000313" key="15">
    <source>
        <dbReference type="Proteomes" id="UP000436088"/>
    </source>
</evidence>
<evidence type="ECO:0000256" key="1">
    <source>
        <dbReference type="ARBA" id="ARBA00004251"/>
    </source>
</evidence>
<dbReference type="FunFam" id="3.80.10.10:FF:000213">
    <property type="entry name" value="Tyrosine-sulfated glycopeptide receptor 1"/>
    <property type="match status" value="1"/>
</dbReference>
<dbReference type="PANTHER" id="PTHR48061">
    <property type="entry name" value="LEUCINE-RICH REPEAT RECEPTOR PROTEIN KINASE EMS1-LIKE-RELATED"/>
    <property type="match status" value="1"/>
</dbReference>
<keyword evidence="15" id="KW-1185">Reference proteome</keyword>
<feature type="compositionally biased region" description="Basic and acidic residues" evidence="12">
    <location>
        <begin position="193"/>
        <end position="207"/>
    </location>
</feature>
<dbReference type="PROSITE" id="PS51450">
    <property type="entry name" value="LRR"/>
    <property type="match status" value="3"/>
</dbReference>
<sequence length="1340" mass="150591">MANFEAPSFSLGLDLDLDADLEPRLPYGVQTGLISAQNPYSTFNTLEENAEELESQQVMDSDPDTRPNPPRVLKRLGRAADKISATKKEPEKTAAWNNGDEEIEEFSSSQETNDVDSWTKYHSVCSSSKVPLKRLGLLTAQSSSQSSSRKKEEESVAPASANLKAKHDGLTFPKLTISPLRRFQLLDSDSDDTSDRKDTMKGAHKFDPQQSIVSDEKTTKKTSLSTPQNKDLWKDFSVMNSSRIQTPAFDEVYKEYFQSSNDKNASKKLESQKVEKHQELDDPLPPAHRYFFHSDPRIRKVVSSRLPFFTPLSMVSNGQHKQPNVSVMDFTSQFSKGEPSKQRGAQKAFGKDVSTSRRNKSKKPNAENGAFEGWVNPKSSEGIPKNAGKRRVHASGSQSAGHWYTSPEGRKVYVTRTGQELSGQMAYRHYQKSMDYAGEGECHFQCFRHIHMHCNLYPKTESWNRSIGCCSWDGVKCDSLTGHVIGIDLSHSCITGPLLASANDSLFHLHSIQWLDLSYNDINGSLSGLFHLHGLQRLNLVYSHFNGTIPSELFSQLVSLTHLNLSVSGFNGIIPHQISLLSSLVSLDLSSRSIPFFRFDGQGFEMLATNLTKLRILVLDSVGMPDVALSSFLNLSSSLQHLSLNWCLLHGEFPSQVFQLPNLKHIDLGSNQNLRGYIPKTNWSSGLELSDLSYCVILRDSRCFWEPYQIIFFEIFWLQFEWSNSNTMFNLTQITTLDLSHNHLEGSFPNHVTGWLFTLPTLLQLDLSHNKLAGPIDRIWMPSVQHVDLGYNDFDGPLPRSIFDLVNLTSLRLSSNNFSGLITPDMLSKLTSLQFLDLSNNSLLSLSTGDNGVNYFFPWLQTVLLSGCSIRRFPSLQVLNLSHNFLTTLERFPGSSLQILDLRSNLLQGPILSTCLNLRTPDQQSYLRLLLISENKVTGNIPSSICNCTSLVILDLSKNILSGTIPEYLGNFSYRLRLIDLQMNNLYGKVPDSFGNNLLSHLFFNDNRFEGLVPRSLANSTSLQVLNFGNNKLTDRFPHWLASLPSLQVLILRSNRFHGSLLHPLASYNFSVLRMIDLSGNRFTGSLPTKLFRNLRAMREKPKGRPLDLSFLRYEGGNYISEFYQISVNVTTKRLEIELMKAAALFVSMDLSNNQFCGRIPDEVTRLISLQMLNFSNNNFTGTIPSSFGNLVALESLDLSSNKLGGMIPSQMTKLTFLSVLNLSENDLVGQIPHGNQFDTFDNDSYIGNLGLCSLPLSKQCNDHGEAEPTAPSVTEHEDSQVPSLWQVVMMGYGSGVVLGLSLGYIVFTTGRPWWFVGMVERDLQYKFTNWIRRKKPRRN</sequence>
<keyword evidence="4" id="KW-0433">Leucine-rich repeat</keyword>
<comment type="similarity">
    <text evidence="2">Belongs to the RLP family.</text>
</comment>
<dbReference type="InterPro" id="IPR032675">
    <property type="entry name" value="LRR_dom_sf"/>
</dbReference>
<dbReference type="InterPro" id="IPR046956">
    <property type="entry name" value="RLP23-like"/>
</dbReference>
<dbReference type="EMBL" id="VEPZ02001425">
    <property type="protein sequence ID" value="KAE8673587.1"/>
    <property type="molecule type" value="Genomic_DNA"/>
</dbReference>
<feature type="region of interest" description="Disordered" evidence="12">
    <location>
        <begin position="183"/>
        <end position="226"/>
    </location>
</feature>
<dbReference type="Proteomes" id="UP000436088">
    <property type="component" value="Unassembled WGS sequence"/>
</dbReference>
<evidence type="ECO:0000256" key="8">
    <source>
        <dbReference type="ARBA" id="ARBA00022989"/>
    </source>
</evidence>
<feature type="compositionally biased region" description="Basic and acidic residues" evidence="12">
    <location>
        <begin position="264"/>
        <end position="280"/>
    </location>
</feature>
<comment type="subcellular location">
    <subcellularLocation>
        <location evidence="1">Cell membrane</location>
        <topology evidence="1">Single-pass type I membrane protein</topology>
    </subcellularLocation>
</comment>
<evidence type="ECO:0000256" key="9">
    <source>
        <dbReference type="ARBA" id="ARBA00023136"/>
    </source>
</evidence>
<organism evidence="14 15">
    <name type="scientific">Hibiscus syriacus</name>
    <name type="common">Rose of Sharon</name>
    <dbReference type="NCBI Taxonomy" id="106335"/>
    <lineage>
        <taxon>Eukaryota</taxon>
        <taxon>Viridiplantae</taxon>
        <taxon>Streptophyta</taxon>
        <taxon>Embryophyta</taxon>
        <taxon>Tracheophyta</taxon>
        <taxon>Spermatophyta</taxon>
        <taxon>Magnoliopsida</taxon>
        <taxon>eudicotyledons</taxon>
        <taxon>Gunneridae</taxon>
        <taxon>Pentapetalae</taxon>
        <taxon>rosids</taxon>
        <taxon>malvids</taxon>
        <taxon>Malvales</taxon>
        <taxon>Malvaceae</taxon>
        <taxon>Malvoideae</taxon>
        <taxon>Hibiscus</taxon>
    </lineage>
</organism>
<dbReference type="Pfam" id="PF13855">
    <property type="entry name" value="LRR_8"/>
    <property type="match status" value="3"/>
</dbReference>
<evidence type="ECO:0000256" key="10">
    <source>
        <dbReference type="ARBA" id="ARBA00023170"/>
    </source>
</evidence>
<evidence type="ECO:0000256" key="3">
    <source>
        <dbReference type="ARBA" id="ARBA00022475"/>
    </source>
</evidence>
<accession>A0A6A2YFE4</accession>
<gene>
    <name evidence="14" type="ORF">F3Y22_tig00111779pilonHSYRG00158</name>
</gene>
<keyword evidence="3" id="KW-1003">Cell membrane</keyword>
<proteinExistence type="inferred from homology"/>
<dbReference type="Gene3D" id="3.80.10.10">
    <property type="entry name" value="Ribonuclease Inhibitor"/>
    <property type="match status" value="4"/>
</dbReference>
<protein>
    <submittedName>
        <fullName evidence="14">Receptor like protein 33</fullName>
    </submittedName>
</protein>
<keyword evidence="7" id="KW-0677">Repeat</keyword>
<feature type="region of interest" description="Disordered" evidence="12">
    <location>
        <begin position="334"/>
        <end position="404"/>
    </location>
</feature>
<dbReference type="InterPro" id="IPR001611">
    <property type="entry name" value="Leu-rich_rpt"/>
</dbReference>